<dbReference type="RefSeq" id="WP_159417010.1">
    <property type="nucleotide sequence ID" value="NZ_CP032675.1"/>
</dbReference>
<comment type="caution">
    <text evidence="1">The sequence shown here is derived from an EMBL/GenBank/DDBJ whole genome shotgun (WGS) entry which is preliminary data.</text>
</comment>
<accession>A0AAW4XDZ9</accession>
<dbReference type="Gene3D" id="3.40.630.10">
    <property type="entry name" value="Zn peptidases"/>
    <property type="match status" value="2"/>
</dbReference>
<evidence type="ECO:0000313" key="1">
    <source>
        <dbReference type="EMBL" id="MCD2111320.1"/>
    </source>
</evidence>
<dbReference type="AlphaFoldDB" id="A0AAW4XDZ9"/>
<dbReference type="EMBL" id="JAJNCO010000004">
    <property type="protein sequence ID" value="MCD2111320.1"/>
    <property type="molecule type" value="Genomic_DNA"/>
</dbReference>
<dbReference type="SUPFAM" id="SSF53187">
    <property type="entry name" value="Zn-dependent exopeptidases"/>
    <property type="match status" value="1"/>
</dbReference>
<evidence type="ECO:0000313" key="2">
    <source>
        <dbReference type="Proteomes" id="UP001198630"/>
    </source>
</evidence>
<dbReference type="Proteomes" id="UP001198630">
    <property type="component" value="Unassembled WGS sequence"/>
</dbReference>
<protein>
    <recommendedName>
        <fullName evidence="3">M20/M25/M40 family metallo-hydrolase</fullName>
    </recommendedName>
</protein>
<organism evidence="1 2">
    <name type="scientific">Rhodococcus rhodochrous</name>
    <dbReference type="NCBI Taxonomy" id="1829"/>
    <lineage>
        <taxon>Bacteria</taxon>
        <taxon>Bacillati</taxon>
        <taxon>Actinomycetota</taxon>
        <taxon>Actinomycetes</taxon>
        <taxon>Mycobacteriales</taxon>
        <taxon>Nocardiaceae</taxon>
        <taxon>Rhodococcus</taxon>
    </lineage>
</organism>
<proteinExistence type="predicted"/>
<evidence type="ECO:0008006" key="3">
    <source>
        <dbReference type="Google" id="ProtNLM"/>
    </source>
</evidence>
<gene>
    <name evidence="1" type="ORF">LQ384_09440</name>
</gene>
<reference evidence="1" key="1">
    <citation type="submission" date="2021-11" db="EMBL/GenBank/DDBJ databases">
        <title>Development of a sustainable strategy for remediation of hydrocarbon-contaminated territories based on the waste exchange concept.</title>
        <authorList>
            <person name="Elkin A."/>
        </authorList>
    </citation>
    <scope>NUCLEOTIDE SEQUENCE</scope>
    <source>
        <strain evidence="1">IEGM 757</strain>
    </source>
</reference>
<name>A0AAW4XDZ9_RHORH</name>
<sequence length="381" mass="39417">MQDWIAEHLPEVPAVVDPAGTTANLVCSVGSGPELVLYSHLDTSLTGHGDRDGGVTGHDDDAPLGLEENGDLVSGFGVGVARGPASAAVAAFAAAVRATADRQRRGRLTLLLAGGGTHRDGTGEHGSGVRRFLKGRPRPAAAIVAKGGPDGVLYDEPGAVYLRVRVGTRRSVVLAREHATPPGGLVVHAGTVIAAIERWRAEVVLAPGAATGPTAREAGIGALHSGSPEKPDLLPAVLDVHLYLVTLPGDDVAELVDALRRVLHDDLAACPLAECTVEVTAGPHQRGAGTPPTTLIAVRTRAAWTRHSGGRMPPEVLAWRGSTDGTVFREHGIATVRTGPAAAPDPADSDRDSVAAGELVRYARIYAQVGAHWLTDPDREG</sequence>